<accession>A0A4R0IV70</accession>
<dbReference type="RefSeq" id="WP_131498269.1">
    <property type="nucleotide sequence ID" value="NZ_SJKC01000003.1"/>
</dbReference>
<comment type="caution">
    <text evidence="3">The sequence shown here is derived from an EMBL/GenBank/DDBJ whole genome shotgun (WGS) entry which is preliminary data.</text>
</comment>
<evidence type="ECO:0000259" key="2">
    <source>
        <dbReference type="Pfam" id="PF20254"/>
    </source>
</evidence>
<evidence type="ECO:0000313" key="4">
    <source>
        <dbReference type="Proteomes" id="UP000294225"/>
    </source>
</evidence>
<feature type="domain" description="N,N-dimethylformamidase beta subunit-like C-terminal" evidence="2">
    <location>
        <begin position="109"/>
        <end position="486"/>
    </location>
</feature>
<reference evidence="3 4" key="1">
    <citation type="submission" date="2019-02" db="EMBL/GenBank/DDBJ databases">
        <title>Kribbella capetownensis sp. nov. and Kribbella speibonae sp. nov., isolated from soil.</title>
        <authorList>
            <person name="Curtis S.M."/>
            <person name="Norton I."/>
            <person name="Everest G.J."/>
            <person name="Meyers P.R."/>
        </authorList>
    </citation>
    <scope>NUCLEOTIDE SEQUENCE [LARGE SCALE GENOMIC DNA]</scope>
    <source>
        <strain evidence="3 4">YM55</strain>
    </source>
</reference>
<sequence>MTASRNNPIVAENLKPGTLSWLPERLRFAPTTSSWASERPRHTPGTSLSDTPGPDDETYLPVGHYGDNDGDRDSGRSERIEGWCSRASVKACELLQVFVSMAPAGEFMLDVFRMGYYQRLGARQVLSVGPISGVVQPDPRPDAERLMECAWSPSYEFLIPADWVSGVYLGKLTRVDDGTENYIVFVVRDEREAELIVQTSDFTWQAYNGWPTSYSLYSDGGPDPYYGTELAVSFERPYLPAWSTAIPGSGEFFVFEFPMTYWLEKMGYDVTYCSNLDTHLGTAAMSRAAGFLSIGHDEYWTVEMYHNLRAAVDAGVSLGFFSGNIANFSIGLRSGASRRPDRVFSRIDRFGEQELLERYPPDHPIGAVARNEWPVPGEAPAEGQLIGAGNELPSSGCADWVCSLPDHWVFEGTGMGAGDAIPNLVGHEWQGLLADIEGLEVVSRGTTHDPSVGPGEYIATVYPGPRGNVVFNASTCWWSSGLAQPPGYQRPSFQDMPSARPDARVQRITENVLSKMLASRA</sequence>
<evidence type="ECO:0000256" key="1">
    <source>
        <dbReference type="SAM" id="MobiDB-lite"/>
    </source>
</evidence>
<organism evidence="3 4">
    <name type="scientific">Kribbella speibonae</name>
    <dbReference type="NCBI Taxonomy" id="1572660"/>
    <lineage>
        <taxon>Bacteria</taxon>
        <taxon>Bacillati</taxon>
        <taxon>Actinomycetota</taxon>
        <taxon>Actinomycetes</taxon>
        <taxon>Propionibacteriales</taxon>
        <taxon>Kribbellaceae</taxon>
        <taxon>Kribbella</taxon>
    </lineage>
</organism>
<dbReference type="Pfam" id="PF20254">
    <property type="entry name" value="DMFA2_C"/>
    <property type="match status" value="1"/>
</dbReference>
<dbReference type="AlphaFoldDB" id="A0A4R0IV70"/>
<name>A0A4R0IV70_9ACTN</name>
<protein>
    <recommendedName>
        <fullName evidence="2">N,N-dimethylformamidase beta subunit-like C-terminal domain-containing protein</fullName>
    </recommendedName>
</protein>
<proteinExistence type="predicted"/>
<evidence type="ECO:0000313" key="3">
    <source>
        <dbReference type="EMBL" id="TCC36444.1"/>
    </source>
</evidence>
<feature type="region of interest" description="Disordered" evidence="1">
    <location>
        <begin position="31"/>
        <end position="77"/>
    </location>
</feature>
<gene>
    <name evidence="3" type="ORF">E0H92_27825</name>
</gene>
<feature type="compositionally biased region" description="Basic and acidic residues" evidence="1">
    <location>
        <begin position="66"/>
        <end position="77"/>
    </location>
</feature>
<dbReference type="EMBL" id="SJKC01000003">
    <property type="protein sequence ID" value="TCC36444.1"/>
    <property type="molecule type" value="Genomic_DNA"/>
</dbReference>
<dbReference type="Proteomes" id="UP000294225">
    <property type="component" value="Unassembled WGS sequence"/>
</dbReference>
<dbReference type="InterPro" id="IPR046540">
    <property type="entry name" value="DMFA2_C"/>
</dbReference>